<evidence type="ECO:0000313" key="3">
    <source>
        <dbReference type="Proteomes" id="UP000076929"/>
    </source>
</evidence>
<dbReference type="RefSeq" id="WP_066570076.1">
    <property type="nucleotide sequence ID" value="NZ_CP015623.1"/>
</dbReference>
<protein>
    <submittedName>
        <fullName evidence="2">Uncharacterized protein</fullName>
    </submittedName>
</protein>
<geneLocation type="plasmid" evidence="2 3">
    <name>pCRULAC1</name>
</geneLocation>
<keyword evidence="3" id="KW-1185">Reference proteome</keyword>
<reference evidence="2 3" key="1">
    <citation type="submission" date="2016-05" db="EMBL/GenBank/DDBJ databases">
        <title>Complete genome sequence of Corynebacterium crudilactis, a new Corynebacterium species isolated from raw cow's milk.</title>
        <authorList>
            <person name="Christian R."/>
            <person name="Zimmermann J."/>
            <person name="Lipski A."/>
            <person name="Kalinowski J."/>
        </authorList>
    </citation>
    <scope>NUCLEOTIDE SEQUENCE [LARGE SCALE GENOMIC DNA]</scope>
    <source>
        <strain evidence="2 3">JZ16</strain>
        <plasmid evidence="2 3">pCRULAC1</plasmid>
    </source>
</reference>
<proteinExistence type="predicted"/>
<dbReference type="Proteomes" id="UP000076929">
    <property type="component" value="Plasmid pCRULAC1"/>
</dbReference>
<sequence length="288" mass="30497">MASHNTRDSVEQLGLAASQITLRHFTPESVSAFLSEVSTRLTNDIVSMAGPSPWLADGRPDHRGGLTAPSGDDRAPFTFAALTHMKVVRALVAADPANIADTAALMKLASDSDDQHLRLLTLRIALRLSYSMFLSTVINQRKANITELLIRADDAPEIPIFEKSNPLPATTVSSDGVLVHDDGTRTPAFIPVAPVEEAVRTPTPEPTPEPVSTPAPAPVATPQPTPEPEPEQKPAPQPAPVAEDVDTVEAVPAPASTENAPKATSLATLLAEKPQSQSPEKDGDDDPF</sequence>
<feature type="compositionally biased region" description="Pro residues" evidence="1">
    <location>
        <begin position="203"/>
        <end position="239"/>
    </location>
</feature>
<gene>
    <name evidence="2" type="ORF">ccrud_13965</name>
</gene>
<dbReference type="KEGG" id="ccjz:ccrud_13965"/>
<dbReference type="EMBL" id="CP015623">
    <property type="protein sequence ID" value="ANE05442.1"/>
    <property type="molecule type" value="Genomic_DNA"/>
</dbReference>
<accession>A0A172QXK1</accession>
<organism evidence="2 3">
    <name type="scientific">Corynebacterium crudilactis</name>
    <dbReference type="NCBI Taxonomy" id="1652495"/>
    <lineage>
        <taxon>Bacteria</taxon>
        <taxon>Bacillati</taxon>
        <taxon>Actinomycetota</taxon>
        <taxon>Actinomycetes</taxon>
        <taxon>Mycobacteriales</taxon>
        <taxon>Corynebacteriaceae</taxon>
        <taxon>Corynebacterium</taxon>
    </lineage>
</organism>
<keyword evidence="2" id="KW-0614">Plasmid</keyword>
<dbReference type="AlphaFoldDB" id="A0A172QXK1"/>
<feature type="region of interest" description="Disordered" evidence="1">
    <location>
        <begin position="191"/>
        <end position="288"/>
    </location>
</feature>
<name>A0A172QXK1_9CORY</name>
<evidence type="ECO:0000256" key="1">
    <source>
        <dbReference type="SAM" id="MobiDB-lite"/>
    </source>
</evidence>
<evidence type="ECO:0000313" key="2">
    <source>
        <dbReference type="EMBL" id="ANE05442.1"/>
    </source>
</evidence>